<proteinExistence type="predicted"/>
<dbReference type="Proteomes" id="UP000398389">
    <property type="component" value="Unassembled WGS sequence"/>
</dbReference>
<dbReference type="PANTHER" id="PTHR31223">
    <property type="entry name" value="LOG FAMILY PROTEIN YJL055W"/>
    <property type="match status" value="1"/>
</dbReference>
<dbReference type="InterPro" id="IPR031100">
    <property type="entry name" value="LOG_fam"/>
</dbReference>
<dbReference type="OrthoDB" id="414463at2759"/>
<keyword evidence="2" id="KW-1185">Reference proteome</keyword>
<evidence type="ECO:0000313" key="1">
    <source>
        <dbReference type="EMBL" id="VVT58883.1"/>
    </source>
</evidence>
<dbReference type="AlphaFoldDB" id="A0A5E8C620"/>
<name>A0A5E8C620_9ASCO</name>
<evidence type="ECO:0008006" key="3">
    <source>
        <dbReference type="Google" id="ProtNLM"/>
    </source>
</evidence>
<dbReference type="SUPFAM" id="SSF102405">
    <property type="entry name" value="MCP/YpsA-like"/>
    <property type="match status" value="1"/>
</dbReference>
<dbReference type="PANTHER" id="PTHR31223:SF70">
    <property type="entry name" value="LOG FAMILY PROTEIN YJL055W"/>
    <property type="match status" value="1"/>
</dbReference>
<dbReference type="GO" id="GO:0016799">
    <property type="term" value="F:hydrolase activity, hydrolyzing N-glycosyl compounds"/>
    <property type="evidence" value="ECO:0007669"/>
    <property type="project" value="TreeGrafter"/>
</dbReference>
<dbReference type="GO" id="GO:0005829">
    <property type="term" value="C:cytosol"/>
    <property type="evidence" value="ECO:0007669"/>
    <property type="project" value="TreeGrafter"/>
</dbReference>
<dbReference type="Pfam" id="PF03641">
    <property type="entry name" value="Lysine_decarbox"/>
    <property type="match status" value="1"/>
</dbReference>
<organism evidence="1 2">
    <name type="scientific">Magnusiomyces paraingens</name>
    <dbReference type="NCBI Taxonomy" id="2606893"/>
    <lineage>
        <taxon>Eukaryota</taxon>
        <taxon>Fungi</taxon>
        <taxon>Dikarya</taxon>
        <taxon>Ascomycota</taxon>
        <taxon>Saccharomycotina</taxon>
        <taxon>Dipodascomycetes</taxon>
        <taxon>Dipodascales</taxon>
        <taxon>Dipodascaceae</taxon>
        <taxon>Magnusiomyces</taxon>
    </lineage>
</organism>
<gene>
    <name evidence="1" type="ORF">SAPINGB_P006432</name>
</gene>
<dbReference type="InterPro" id="IPR005269">
    <property type="entry name" value="LOG"/>
</dbReference>
<dbReference type="EMBL" id="CABVLU010000005">
    <property type="protein sequence ID" value="VVT58883.1"/>
    <property type="molecule type" value="Genomic_DNA"/>
</dbReference>
<dbReference type="GO" id="GO:0009691">
    <property type="term" value="P:cytokinin biosynthetic process"/>
    <property type="evidence" value="ECO:0007669"/>
    <property type="project" value="InterPro"/>
</dbReference>
<dbReference type="RefSeq" id="XP_031857034.1">
    <property type="nucleotide sequence ID" value="XM_032001143.1"/>
</dbReference>
<accession>A0A5E8C620</accession>
<protein>
    <recommendedName>
        <fullName evidence="3">Cytokinin riboside 5'-monophosphate phosphoribohydrolase</fullName>
    </recommendedName>
</protein>
<evidence type="ECO:0000313" key="2">
    <source>
        <dbReference type="Proteomes" id="UP000398389"/>
    </source>
</evidence>
<dbReference type="Gene3D" id="3.40.50.450">
    <property type="match status" value="1"/>
</dbReference>
<reference evidence="1 2" key="1">
    <citation type="submission" date="2019-09" db="EMBL/GenBank/DDBJ databases">
        <authorList>
            <person name="Brejova B."/>
        </authorList>
    </citation>
    <scope>NUCLEOTIDE SEQUENCE [LARGE SCALE GENOMIC DNA]</scope>
</reference>
<dbReference type="GeneID" id="43585243"/>
<sequence length="217" mass="23385">MTTSEIKVDKKICIFCGSSSGNSPAYAAAADALGKLLVEKNWGLVYGGGTTGVMGDIAKAVGTRGGYVHGIIPKALIEREQGQVIPDPSIYGHTTLVDDMHTRKRLMGRSSDAFVAMPGGYGTAEELFEVITWNQLGIHSLPVVIFNIEGFYDGLVEWINTAVGSGFISKGNRDIIVVASTPEEVIEKIENYKIADGRLNLNWDVQTPGIKEEHTAK</sequence>
<dbReference type="NCBIfam" id="TIGR00730">
    <property type="entry name" value="Rossman fold protein, TIGR00730 family"/>
    <property type="match status" value="1"/>
</dbReference>